<dbReference type="EMBL" id="LQQC01000012">
    <property type="protein sequence ID" value="KXZ57422.1"/>
    <property type="molecule type" value="Genomic_DNA"/>
</dbReference>
<evidence type="ECO:0000313" key="1">
    <source>
        <dbReference type="EMBL" id="KXZ57422.1"/>
    </source>
</evidence>
<reference evidence="1 2" key="1">
    <citation type="submission" date="2016-01" db="EMBL/GenBank/DDBJ databases">
        <title>Use of Whole Genome Sequencing to ascertain that Brevibacterium massiliense (Roux, Raoult 2009) is a later heterotypic synonym of Brevibacterium ravenspurgense (Mages 2008).</title>
        <authorList>
            <person name="Bernier A.-M."/>
            <person name="Burdz T."/>
            <person name="Huynh C."/>
            <person name="Pachecho A.L."/>
            <person name="Wiebe D."/>
            <person name="Bonner C."/>
            <person name="Bernard K."/>
        </authorList>
    </citation>
    <scope>NUCLEOTIDE SEQUENCE [LARGE SCALE GENOMIC DNA]</scope>
    <source>
        <strain evidence="1 2">CCUG56047</strain>
    </source>
</reference>
<dbReference type="Proteomes" id="UP000243589">
    <property type="component" value="Unassembled WGS sequence"/>
</dbReference>
<accession>A0A150H5N6</accession>
<evidence type="ECO:0000313" key="2">
    <source>
        <dbReference type="Proteomes" id="UP000243589"/>
    </source>
</evidence>
<dbReference type="GO" id="GO:0016787">
    <property type="term" value="F:hydrolase activity"/>
    <property type="evidence" value="ECO:0007669"/>
    <property type="project" value="UniProtKB-KW"/>
</dbReference>
<name>A0A150H5N6_9MICO</name>
<keyword evidence="1" id="KW-0378">Hydrolase</keyword>
<keyword evidence="2" id="KW-1185">Reference proteome</keyword>
<dbReference type="AlphaFoldDB" id="A0A150H5N6"/>
<dbReference type="SUPFAM" id="SSF55811">
    <property type="entry name" value="Nudix"/>
    <property type="match status" value="1"/>
</dbReference>
<comment type="caution">
    <text evidence="1">The sequence shown here is derived from an EMBL/GenBank/DDBJ whole genome shotgun (WGS) entry which is preliminary data.</text>
</comment>
<gene>
    <name evidence="1" type="ORF">Bravens_01944</name>
</gene>
<dbReference type="PATRIC" id="fig|479117.4.peg.1928"/>
<dbReference type="InterPro" id="IPR015797">
    <property type="entry name" value="NUDIX_hydrolase-like_dom_sf"/>
</dbReference>
<protein>
    <submittedName>
        <fullName evidence="1">Pyrimidine (Deoxy)nucleoside triphosphate pyrophosphohydrolase</fullName>
    </submittedName>
</protein>
<sequence length="91" mass="9853">MALARELKEELGLTDAVVGDLVTREVTPVGTNNIDLACYWVTTSADISSSTDHDAFQWLAPEDFATVTWAKPDLPALQTIEQSGFPVEGQS</sequence>
<proteinExistence type="predicted"/>
<dbReference type="Gene3D" id="3.90.79.10">
    <property type="entry name" value="Nucleoside Triphosphate Pyrophosphohydrolase"/>
    <property type="match status" value="1"/>
</dbReference>
<organism evidence="1 2">
    <name type="scientific">Brevibacterium ravenspurgense</name>
    <dbReference type="NCBI Taxonomy" id="479117"/>
    <lineage>
        <taxon>Bacteria</taxon>
        <taxon>Bacillati</taxon>
        <taxon>Actinomycetota</taxon>
        <taxon>Actinomycetes</taxon>
        <taxon>Micrococcales</taxon>
        <taxon>Brevibacteriaceae</taxon>
        <taxon>Brevibacterium</taxon>
    </lineage>
</organism>